<comment type="subcellular location">
    <subcellularLocation>
        <location evidence="1">Membrane</location>
        <topology evidence="1">Multi-pass membrane protein</topology>
    </subcellularLocation>
</comment>
<dbReference type="GO" id="GO:0016567">
    <property type="term" value="P:protein ubiquitination"/>
    <property type="evidence" value="ECO:0007669"/>
    <property type="project" value="InterPro"/>
</dbReference>
<keyword evidence="7" id="KW-1185">Reference proteome</keyword>
<evidence type="ECO:0000256" key="4">
    <source>
        <dbReference type="ARBA" id="ARBA00022989"/>
    </source>
</evidence>
<dbReference type="GO" id="GO:0005783">
    <property type="term" value="C:endoplasmic reticulum"/>
    <property type="evidence" value="ECO:0007669"/>
    <property type="project" value="TreeGrafter"/>
</dbReference>
<dbReference type="OrthoDB" id="10055027at2759"/>
<keyword evidence="5" id="KW-0472">Membrane</keyword>
<evidence type="ECO:0000313" key="7">
    <source>
        <dbReference type="Proteomes" id="UP000228934"/>
    </source>
</evidence>
<sequence length="175" mass="20163">MADKFPYIHVFVHLACPYSLKGNLFQDKIHALPFPLLHHKYGSANGYKHFKLTIETGWRSQLIDFRDLNRPIEHGHKDVLQTPPALAYQGDTIELEPCIGCMQTSANIKLVKNCHEPNEGECQQCYCRPMWCLTCMGKWFASRQDQQHPETWLSSQVPCPTCRAKFCIVDVCIVR</sequence>
<dbReference type="GO" id="GO:0016020">
    <property type="term" value="C:membrane"/>
    <property type="evidence" value="ECO:0007669"/>
    <property type="project" value="UniProtKB-SubCell"/>
</dbReference>
<gene>
    <name evidence="6" type="ORF">AB205_0138330</name>
</gene>
<evidence type="ECO:0000256" key="1">
    <source>
        <dbReference type="ARBA" id="ARBA00004141"/>
    </source>
</evidence>
<dbReference type="Pfam" id="PF10272">
    <property type="entry name" value="Tmpp129"/>
    <property type="match status" value="1"/>
</dbReference>
<evidence type="ECO:0000256" key="5">
    <source>
        <dbReference type="ARBA" id="ARBA00023136"/>
    </source>
</evidence>
<evidence type="ECO:0000256" key="2">
    <source>
        <dbReference type="ARBA" id="ARBA00007332"/>
    </source>
</evidence>
<dbReference type="EMBL" id="KZ032946">
    <property type="protein sequence ID" value="PIO13143.1"/>
    <property type="molecule type" value="Genomic_DNA"/>
</dbReference>
<dbReference type="PANTHER" id="PTHR31322:SF2">
    <property type="entry name" value="E3 UBIQUITIN-PROTEIN LIGASE TM129"/>
    <property type="match status" value="1"/>
</dbReference>
<reference evidence="7" key="1">
    <citation type="journal article" date="2017" name="Nat. Commun.">
        <title>The North American bullfrog draft genome provides insight into hormonal regulation of long noncoding RNA.</title>
        <authorList>
            <person name="Hammond S.A."/>
            <person name="Warren R.L."/>
            <person name="Vandervalk B.P."/>
            <person name="Kucuk E."/>
            <person name="Khan H."/>
            <person name="Gibb E.A."/>
            <person name="Pandoh P."/>
            <person name="Kirk H."/>
            <person name="Zhao Y."/>
            <person name="Jones M."/>
            <person name="Mungall A.J."/>
            <person name="Coope R."/>
            <person name="Pleasance S."/>
            <person name="Moore R.A."/>
            <person name="Holt R.A."/>
            <person name="Round J.M."/>
            <person name="Ohora S."/>
            <person name="Walle B.V."/>
            <person name="Veldhoen N."/>
            <person name="Helbing C.C."/>
            <person name="Birol I."/>
        </authorList>
    </citation>
    <scope>NUCLEOTIDE SEQUENCE [LARGE SCALE GENOMIC DNA]</scope>
</reference>
<proteinExistence type="inferred from homology"/>
<accession>A0A2G9QDJ9</accession>
<keyword evidence="3" id="KW-0812">Transmembrane</keyword>
<dbReference type="GO" id="GO:0061630">
    <property type="term" value="F:ubiquitin protein ligase activity"/>
    <property type="evidence" value="ECO:0007669"/>
    <property type="project" value="InterPro"/>
</dbReference>
<evidence type="ECO:0000256" key="3">
    <source>
        <dbReference type="ARBA" id="ARBA00022692"/>
    </source>
</evidence>
<dbReference type="PANTHER" id="PTHR31322">
    <property type="entry name" value="E3 UBIQUITIN-PROTEIN LIGASE TM129"/>
    <property type="match status" value="1"/>
</dbReference>
<dbReference type="Proteomes" id="UP000228934">
    <property type="component" value="Unassembled WGS sequence"/>
</dbReference>
<dbReference type="AlphaFoldDB" id="A0A2G9QDJ9"/>
<protein>
    <submittedName>
        <fullName evidence="6">Uncharacterized protein</fullName>
    </submittedName>
</protein>
<dbReference type="InterPro" id="IPR018801">
    <property type="entry name" value="TM129"/>
</dbReference>
<name>A0A2G9QDJ9_AQUCT</name>
<evidence type="ECO:0000313" key="6">
    <source>
        <dbReference type="EMBL" id="PIO13143.1"/>
    </source>
</evidence>
<comment type="similarity">
    <text evidence="2">Belongs to the TMEM129 family.</text>
</comment>
<keyword evidence="4" id="KW-1133">Transmembrane helix</keyword>
<organism evidence="6 7">
    <name type="scientific">Aquarana catesbeiana</name>
    <name type="common">American bullfrog</name>
    <name type="synonym">Rana catesbeiana</name>
    <dbReference type="NCBI Taxonomy" id="8400"/>
    <lineage>
        <taxon>Eukaryota</taxon>
        <taxon>Metazoa</taxon>
        <taxon>Chordata</taxon>
        <taxon>Craniata</taxon>
        <taxon>Vertebrata</taxon>
        <taxon>Euteleostomi</taxon>
        <taxon>Amphibia</taxon>
        <taxon>Batrachia</taxon>
        <taxon>Anura</taxon>
        <taxon>Neobatrachia</taxon>
        <taxon>Ranoidea</taxon>
        <taxon>Ranidae</taxon>
        <taxon>Aquarana</taxon>
    </lineage>
</organism>